<dbReference type="Proteomes" id="UP000327468">
    <property type="component" value="Chromosome 13"/>
</dbReference>
<evidence type="ECO:0008006" key="6">
    <source>
        <dbReference type="Google" id="ProtNLM"/>
    </source>
</evidence>
<dbReference type="PRINTS" id="PR00196">
    <property type="entry name" value="ANNEXIN"/>
</dbReference>
<dbReference type="PANTHER" id="PTHR10502">
    <property type="entry name" value="ANNEXIN"/>
    <property type="match status" value="1"/>
</dbReference>
<dbReference type="FunFam" id="1.10.220.10:FF:000003">
    <property type="entry name" value="Annexin"/>
    <property type="match status" value="1"/>
</dbReference>
<evidence type="ECO:0000256" key="3">
    <source>
        <dbReference type="ARBA" id="ARBA00023216"/>
    </source>
</evidence>
<dbReference type="InterPro" id="IPR001464">
    <property type="entry name" value="Annexin"/>
</dbReference>
<dbReference type="Pfam" id="PF00191">
    <property type="entry name" value="Annexin"/>
    <property type="match status" value="3"/>
</dbReference>
<keyword evidence="3" id="KW-0041">Annexin</keyword>
<dbReference type="PANTHER" id="PTHR10502:SF8">
    <property type="entry name" value="ANNEXIN"/>
    <property type="match status" value="1"/>
</dbReference>
<evidence type="ECO:0000313" key="5">
    <source>
        <dbReference type="Proteomes" id="UP000327468"/>
    </source>
</evidence>
<dbReference type="EMBL" id="VFJC01000014">
    <property type="protein sequence ID" value="KAB5554290.1"/>
    <property type="molecule type" value="Genomic_DNA"/>
</dbReference>
<dbReference type="GO" id="GO:0001786">
    <property type="term" value="F:phosphatidylserine binding"/>
    <property type="evidence" value="ECO:0007669"/>
    <property type="project" value="TreeGrafter"/>
</dbReference>
<gene>
    <name evidence="4" type="ORF">PHYPO_G00048630</name>
</gene>
<dbReference type="GO" id="GO:0005634">
    <property type="term" value="C:nucleus"/>
    <property type="evidence" value="ECO:0007669"/>
    <property type="project" value="TreeGrafter"/>
</dbReference>
<dbReference type="GO" id="GO:0005509">
    <property type="term" value="F:calcium ion binding"/>
    <property type="evidence" value="ECO:0007669"/>
    <property type="project" value="InterPro"/>
</dbReference>
<dbReference type="GO" id="GO:0012506">
    <property type="term" value="C:vesicle membrane"/>
    <property type="evidence" value="ECO:0007669"/>
    <property type="project" value="TreeGrafter"/>
</dbReference>
<evidence type="ECO:0000256" key="2">
    <source>
        <dbReference type="ARBA" id="ARBA00022737"/>
    </source>
</evidence>
<dbReference type="Gene3D" id="1.10.220.10">
    <property type="entry name" value="Annexin"/>
    <property type="match status" value="3"/>
</dbReference>
<dbReference type="GO" id="GO:0005737">
    <property type="term" value="C:cytoplasm"/>
    <property type="evidence" value="ECO:0007669"/>
    <property type="project" value="TreeGrafter"/>
</dbReference>
<reference evidence="4 5" key="1">
    <citation type="submission" date="2019-06" db="EMBL/GenBank/DDBJ databases">
        <title>A chromosome-scale genome assembly of the striped catfish, Pangasianodon hypophthalmus.</title>
        <authorList>
            <person name="Wen M."/>
            <person name="Zahm M."/>
            <person name="Roques C."/>
            <person name="Cabau C."/>
            <person name="Klopp C."/>
            <person name="Donnadieu C."/>
            <person name="Jouanno E."/>
            <person name="Avarre J.-C."/>
            <person name="Campet M."/>
            <person name="Ha T.T.T."/>
            <person name="Dugue R."/>
            <person name="Lampietro C."/>
            <person name="Louis A."/>
            <person name="Herpin A."/>
            <person name="Echchiki A."/>
            <person name="Berthelot C."/>
            <person name="Parey E."/>
            <person name="Roest-Crollius H."/>
            <person name="Braasch I."/>
            <person name="Postlethwait J."/>
            <person name="Bobe J."/>
            <person name="Montfort J."/>
            <person name="Bouchez O."/>
            <person name="Begum T."/>
            <person name="Schartl M."/>
            <person name="Guiguen Y."/>
        </authorList>
    </citation>
    <scope>NUCLEOTIDE SEQUENCE [LARGE SCALE GENOMIC DNA]</scope>
    <source>
        <strain evidence="4 5">Indonesia</strain>
        <tissue evidence="4">Blood</tissue>
    </source>
</reference>
<dbReference type="GO" id="GO:0005886">
    <property type="term" value="C:plasma membrane"/>
    <property type="evidence" value="ECO:0007669"/>
    <property type="project" value="TreeGrafter"/>
</dbReference>
<comment type="caution">
    <text evidence="4">The sequence shown here is derived from an EMBL/GenBank/DDBJ whole genome shotgun (WGS) entry which is preliminary data.</text>
</comment>
<dbReference type="PROSITE" id="PS51897">
    <property type="entry name" value="ANNEXIN_2"/>
    <property type="match status" value="2"/>
</dbReference>
<dbReference type="SMART" id="SM00335">
    <property type="entry name" value="ANX"/>
    <property type="match status" value="3"/>
</dbReference>
<protein>
    <recommendedName>
        <fullName evidence="6">Annexin</fullName>
    </recommendedName>
</protein>
<organism evidence="4 5">
    <name type="scientific">Pangasianodon hypophthalmus</name>
    <name type="common">Striped catfish</name>
    <name type="synonym">Helicophagus hypophthalmus</name>
    <dbReference type="NCBI Taxonomy" id="310915"/>
    <lineage>
        <taxon>Eukaryota</taxon>
        <taxon>Metazoa</taxon>
        <taxon>Chordata</taxon>
        <taxon>Craniata</taxon>
        <taxon>Vertebrata</taxon>
        <taxon>Euteleostomi</taxon>
        <taxon>Actinopterygii</taxon>
        <taxon>Neopterygii</taxon>
        <taxon>Teleostei</taxon>
        <taxon>Ostariophysi</taxon>
        <taxon>Siluriformes</taxon>
        <taxon>Pangasiidae</taxon>
        <taxon>Pangasianodon</taxon>
    </lineage>
</organism>
<evidence type="ECO:0000256" key="1">
    <source>
        <dbReference type="ARBA" id="ARBA00007831"/>
    </source>
</evidence>
<evidence type="ECO:0000313" key="4">
    <source>
        <dbReference type="EMBL" id="KAB5554290.1"/>
    </source>
</evidence>
<dbReference type="AlphaFoldDB" id="A0A5N5MGK5"/>
<sequence>MTETMCWGGLGSLRPFPVFQPEKDVADLEAALEQKDVSALVRILANRSNAQRQSLAQTYLSVTQQDLRARLKKVLNGGLEELMLGIMMTPEQFEAQRLRRAMEGLGTDEETLLEILCMKSPEQLSHIAAEYSKEYQRDLEKDLLSDTSGEFSLLLVALLKKKHVAGQVDQDVRVLCEELNNNKADVAPWIQILTMRDPDHLKSVLIHVEAERGQPVTADIEKRFGGIFSRDVRLGLQILVRSIEDPHRYLAQRIQTMKGPVMQGLIVSHSEEDLLAVRAVYKKETGRSLYTTIQDKFKGDIQQVLLAICRSED</sequence>
<name>A0A5N5MGK5_PANHP</name>
<dbReference type="InterPro" id="IPR018502">
    <property type="entry name" value="Annexin_repeat"/>
</dbReference>
<accession>A0A5N5MGK5</accession>
<dbReference type="SUPFAM" id="SSF47874">
    <property type="entry name" value="Annexin"/>
    <property type="match status" value="1"/>
</dbReference>
<comment type="similarity">
    <text evidence="1">Belongs to the annexin family.</text>
</comment>
<dbReference type="GO" id="GO:0005544">
    <property type="term" value="F:calcium-dependent phospholipid binding"/>
    <property type="evidence" value="ECO:0007669"/>
    <property type="project" value="InterPro"/>
</dbReference>
<keyword evidence="2" id="KW-0677">Repeat</keyword>
<proteinExistence type="inferred from homology"/>
<keyword evidence="5" id="KW-1185">Reference proteome</keyword>
<dbReference type="InterPro" id="IPR037104">
    <property type="entry name" value="Annexin_sf"/>
</dbReference>